<reference evidence="2" key="2">
    <citation type="submission" date="2024-01" db="EMBL/GenBank/DDBJ databases">
        <title>Comparative genomics of Cryptococcus and Kwoniella reveals pathogenesis evolution and contrasting modes of karyotype evolution via chromosome fusion or intercentromeric recombination.</title>
        <authorList>
            <person name="Coelho M.A."/>
            <person name="David-Palma M."/>
            <person name="Shea T."/>
            <person name="Bowers K."/>
            <person name="McGinley-Smith S."/>
            <person name="Mohammad A.W."/>
            <person name="Gnirke A."/>
            <person name="Yurkov A.M."/>
            <person name="Nowrousian M."/>
            <person name="Sun S."/>
            <person name="Cuomo C.A."/>
            <person name="Heitman J."/>
        </authorList>
    </citation>
    <scope>NUCLEOTIDE SEQUENCE</scope>
    <source>
        <strain evidence="2">CBS 12478</strain>
    </source>
</reference>
<dbReference type="Proteomes" id="UP000322225">
    <property type="component" value="Chromosome 10"/>
</dbReference>
<dbReference type="EMBL" id="CP144060">
    <property type="protein sequence ID" value="WWD21245.1"/>
    <property type="molecule type" value="Genomic_DNA"/>
</dbReference>
<dbReference type="AlphaFoldDB" id="A0A5M6C083"/>
<accession>A0A5M6C083</accession>
<gene>
    <name evidence="2" type="ORF">CI109_105729</name>
</gene>
<feature type="region of interest" description="Disordered" evidence="1">
    <location>
        <begin position="1"/>
        <end position="27"/>
    </location>
</feature>
<reference evidence="2" key="1">
    <citation type="submission" date="2017-08" db="EMBL/GenBank/DDBJ databases">
        <authorList>
            <person name="Cuomo C."/>
            <person name="Billmyre B."/>
            <person name="Heitman J."/>
        </authorList>
    </citation>
    <scope>NUCLEOTIDE SEQUENCE</scope>
    <source>
        <strain evidence="2">CBS 12478</strain>
    </source>
</reference>
<name>A0A5M6C083_9TREE</name>
<dbReference type="OrthoDB" id="2535907at2759"/>
<dbReference type="KEGG" id="ksn:43588367"/>
<sequence>MDEEKDQSNVAETSKAGLRRMRQLQSQPRILSSCSSAAIHPTTSHLIYPTPSTARVQGYLSTPIFAPSHPSPLPTPNVFTPGRQLSISPEGDWTVIYHPNPSSPSSVNGGNVAIYLYTTVLSPITTPTSVVPLASFPIASEPLAITHLYPPRTHLSHSRAPPCGPRLPANQDPSHGPSFLVLTATNLLLFHPQPVATSTSWSMTVLRCPLHTRWHAVAGEMGPVENDWKVRKGWMGLVTGNEGVWIGWERDGEVGVVRAEIGVDRSGGSYLQTTPMPPLPRVQRPVFESSDADGKIRAELQSVVFVALPSSSSHTQPGGESKAMNVDQASTVTERVGAVLVYHDSAIPASTSIPITTRTRLEVHSFERRQVELAEGFNDIAAGSEELVPSWDWCTIPDPVHIITSPNDTSIVALCPLPSIPPHTLALALLSHLSGYSLAHINLAAETWTTVGTPVDLGELRGEVDLRLVISQGVARGQLGIAAVVGHGVGAVLVAVSRLEGQSVLGVSSDSASPLEGTAVDAATSIILAERQSSDWSDVIRASLGSVGKAHMKEFTTNLLQRVHTLSEDEVRVDQLDLLLRLQVALYGATHDPRAELASDILRLNEVSKLVDECALFGSDGKISFDLDSIWALIGVMEWATGVIATAMRETVLLGAKIDWEGSDSHDFAEPSTIILLAHPTSRSLVLRLLSQLSQLITFLQTLERPILQPETRTLPAPLQRDPMATIVARDRVRDVAYREGVDLLEWGKSLQTLSTTGVEEKALQSALIDLDLRTVQSSLEPLINALPSSSTLFLSYTQNALEPGLTAYDAIDFSPLSVSAASAQGQRGVKCGRCGWRTEVLASLQTQAQSQMQVAGKESPWMRWKKESEKGCVCGGTWVR</sequence>
<organism evidence="2 3">
    <name type="scientific">Kwoniella shandongensis</name>
    <dbReference type="NCBI Taxonomy" id="1734106"/>
    <lineage>
        <taxon>Eukaryota</taxon>
        <taxon>Fungi</taxon>
        <taxon>Dikarya</taxon>
        <taxon>Basidiomycota</taxon>
        <taxon>Agaricomycotina</taxon>
        <taxon>Tremellomycetes</taxon>
        <taxon>Tremellales</taxon>
        <taxon>Cryptococcaceae</taxon>
        <taxon>Kwoniella</taxon>
    </lineage>
</organism>
<proteinExistence type="predicted"/>
<dbReference type="GeneID" id="43588367"/>
<evidence type="ECO:0000313" key="3">
    <source>
        <dbReference type="Proteomes" id="UP000322225"/>
    </source>
</evidence>
<keyword evidence="3" id="KW-1185">Reference proteome</keyword>
<evidence type="ECO:0000313" key="2">
    <source>
        <dbReference type="EMBL" id="WWD21245.1"/>
    </source>
</evidence>
<protein>
    <submittedName>
        <fullName evidence="2">Uncharacterized protein</fullName>
    </submittedName>
</protein>
<evidence type="ECO:0000256" key="1">
    <source>
        <dbReference type="SAM" id="MobiDB-lite"/>
    </source>
</evidence>
<dbReference type="RefSeq" id="XP_031861465.1">
    <property type="nucleotide sequence ID" value="XM_032004234.1"/>
</dbReference>